<protein>
    <submittedName>
        <fullName evidence="1">Uncharacterized protein</fullName>
    </submittedName>
</protein>
<proteinExistence type="predicted"/>
<reference evidence="1 2" key="1">
    <citation type="journal article" date="2023" name="Arcadia Sci">
        <title>De novo assembly of a long-read Amblyomma americanum tick genome.</title>
        <authorList>
            <person name="Chou S."/>
            <person name="Poskanzer K.E."/>
            <person name="Rollins M."/>
            <person name="Thuy-Boun P.S."/>
        </authorList>
    </citation>
    <scope>NUCLEOTIDE SEQUENCE [LARGE SCALE GENOMIC DNA]</scope>
    <source>
        <strain evidence="1">F_SG_1</strain>
        <tissue evidence="1">Salivary glands</tissue>
    </source>
</reference>
<comment type="caution">
    <text evidence="1">The sequence shown here is derived from an EMBL/GenBank/DDBJ whole genome shotgun (WGS) entry which is preliminary data.</text>
</comment>
<keyword evidence="2" id="KW-1185">Reference proteome</keyword>
<gene>
    <name evidence="1" type="ORF">V5799_020137</name>
</gene>
<sequence length="262" mass="29053">MKPTSLDIFETSRGSALQQTACRTAKVTSHCARRDDNREKNDPGRAALRLRLINIRKSSNPLHLTWTTVDNSKKYHEVSSRSAVRCPAPGNSEQMRRAAPGALQPIEQAWNRRLLPWCTRLEVTPDIIYIQDIHGIILAAGMIGASNLIHHIGVGAGGRTANQATVVSVKRDIVLGLHVLNQNHAPVLWWLMHHFGVPSNERARDVASHGASRDLQALLPRWCRLGKPVQKAPFLPAAYSHVLRCSPRDRAGHHGLDKCVYG</sequence>
<dbReference type="EMBL" id="JARKHS020010657">
    <property type="protein sequence ID" value="KAK8778523.1"/>
    <property type="molecule type" value="Genomic_DNA"/>
</dbReference>
<accession>A0AAQ4EVN0</accession>
<name>A0AAQ4EVN0_AMBAM</name>
<evidence type="ECO:0000313" key="1">
    <source>
        <dbReference type="EMBL" id="KAK8778523.1"/>
    </source>
</evidence>
<dbReference type="Proteomes" id="UP001321473">
    <property type="component" value="Unassembled WGS sequence"/>
</dbReference>
<dbReference type="AlphaFoldDB" id="A0AAQ4EVN0"/>
<evidence type="ECO:0000313" key="2">
    <source>
        <dbReference type="Proteomes" id="UP001321473"/>
    </source>
</evidence>
<organism evidence="1 2">
    <name type="scientific">Amblyomma americanum</name>
    <name type="common">Lone star tick</name>
    <dbReference type="NCBI Taxonomy" id="6943"/>
    <lineage>
        <taxon>Eukaryota</taxon>
        <taxon>Metazoa</taxon>
        <taxon>Ecdysozoa</taxon>
        <taxon>Arthropoda</taxon>
        <taxon>Chelicerata</taxon>
        <taxon>Arachnida</taxon>
        <taxon>Acari</taxon>
        <taxon>Parasitiformes</taxon>
        <taxon>Ixodida</taxon>
        <taxon>Ixodoidea</taxon>
        <taxon>Ixodidae</taxon>
        <taxon>Amblyomminae</taxon>
        <taxon>Amblyomma</taxon>
    </lineage>
</organism>